<feature type="transmembrane region" description="Helical" evidence="7">
    <location>
        <begin position="109"/>
        <end position="128"/>
    </location>
</feature>
<reference evidence="9" key="2">
    <citation type="journal article" date="2021" name="PeerJ">
        <title>Extensive microbial diversity within the chicken gut microbiome revealed by metagenomics and culture.</title>
        <authorList>
            <person name="Gilroy R."/>
            <person name="Ravi A."/>
            <person name="Getino M."/>
            <person name="Pursley I."/>
            <person name="Horton D.L."/>
            <person name="Alikhan N.F."/>
            <person name="Baker D."/>
            <person name="Gharbi K."/>
            <person name="Hall N."/>
            <person name="Watson M."/>
            <person name="Adriaenssens E.M."/>
            <person name="Foster-Nyarko E."/>
            <person name="Jarju S."/>
            <person name="Secka A."/>
            <person name="Antonio M."/>
            <person name="Oren A."/>
            <person name="Chaudhuri R.R."/>
            <person name="La Ragione R."/>
            <person name="Hildebrand F."/>
            <person name="Pallen M.J."/>
        </authorList>
    </citation>
    <scope>NUCLEOTIDE SEQUENCE</scope>
    <source>
        <strain evidence="9">USAMLcec3-3695</strain>
    </source>
</reference>
<proteinExistence type="inferred from homology"/>
<feature type="transmembrane region" description="Helical" evidence="7">
    <location>
        <begin position="72"/>
        <end position="97"/>
    </location>
</feature>
<evidence type="ECO:0000313" key="10">
    <source>
        <dbReference type="Proteomes" id="UP000824109"/>
    </source>
</evidence>
<dbReference type="InterPro" id="IPR035906">
    <property type="entry name" value="MetI-like_sf"/>
</dbReference>
<name>A0A9D1SE89_9FIRM</name>
<keyword evidence="4 7" id="KW-0812">Transmembrane</keyword>
<comment type="similarity">
    <text evidence="7">Belongs to the binding-protein-dependent transport system permease family.</text>
</comment>
<dbReference type="GO" id="GO:0055085">
    <property type="term" value="P:transmembrane transport"/>
    <property type="evidence" value="ECO:0007669"/>
    <property type="project" value="InterPro"/>
</dbReference>
<keyword evidence="5 7" id="KW-1133">Transmembrane helix</keyword>
<evidence type="ECO:0000259" key="8">
    <source>
        <dbReference type="PROSITE" id="PS50928"/>
    </source>
</evidence>
<evidence type="ECO:0000256" key="3">
    <source>
        <dbReference type="ARBA" id="ARBA00022475"/>
    </source>
</evidence>
<dbReference type="PANTHER" id="PTHR43744:SF9">
    <property type="entry name" value="POLYGALACTURONAN_RHAMNOGALACTURONAN TRANSPORT SYSTEM PERMEASE PROTEIN YTCP"/>
    <property type="match status" value="1"/>
</dbReference>
<feature type="domain" description="ABC transmembrane type-1" evidence="8">
    <location>
        <begin position="73"/>
        <end position="278"/>
    </location>
</feature>
<keyword evidence="6 7" id="KW-0472">Membrane</keyword>
<dbReference type="InterPro" id="IPR000515">
    <property type="entry name" value="MetI-like"/>
</dbReference>
<reference evidence="9" key="1">
    <citation type="submission" date="2020-10" db="EMBL/GenBank/DDBJ databases">
        <authorList>
            <person name="Gilroy R."/>
        </authorList>
    </citation>
    <scope>NUCLEOTIDE SEQUENCE</scope>
    <source>
        <strain evidence="9">USAMLcec3-3695</strain>
    </source>
</reference>
<dbReference type="Pfam" id="PF00528">
    <property type="entry name" value="BPD_transp_1"/>
    <property type="match status" value="1"/>
</dbReference>
<feature type="transmembrane region" description="Helical" evidence="7">
    <location>
        <begin position="182"/>
        <end position="207"/>
    </location>
</feature>
<dbReference type="GO" id="GO:0005886">
    <property type="term" value="C:plasma membrane"/>
    <property type="evidence" value="ECO:0007669"/>
    <property type="project" value="UniProtKB-SubCell"/>
</dbReference>
<dbReference type="PROSITE" id="PS50928">
    <property type="entry name" value="ABC_TM1"/>
    <property type="match status" value="1"/>
</dbReference>
<keyword evidence="3" id="KW-1003">Cell membrane</keyword>
<evidence type="ECO:0000256" key="7">
    <source>
        <dbReference type="RuleBase" id="RU363032"/>
    </source>
</evidence>
<dbReference type="PANTHER" id="PTHR43744">
    <property type="entry name" value="ABC TRANSPORTER PERMEASE PROTEIN MG189-RELATED-RELATED"/>
    <property type="match status" value="1"/>
</dbReference>
<dbReference type="Gene3D" id="1.10.3720.10">
    <property type="entry name" value="MetI-like"/>
    <property type="match status" value="1"/>
</dbReference>
<feature type="transmembrane region" description="Helical" evidence="7">
    <location>
        <begin position="261"/>
        <end position="278"/>
    </location>
</feature>
<dbReference type="CDD" id="cd06261">
    <property type="entry name" value="TM_PBP2"/>
    <property type="match status" value="1"/>
</dbReference>
<comment type="subcellular location">
    <subcellularLocation>
        <location evidence="1 7">Cell membrane</location>
        <topology evidence="1 7">Multi-pass membrane protein</topology>
    </subcellularLocation>
</comment>
<feature type="transmembrane region" description="Helical" evidence="7">
    <location>
        <begin position="12"/>
        <end position="33"/>
    </location>
</feature>
<evidence type="ECO:0000256" key="5">
    <source>
        <dbReference type="ARBA" id="ARBA00022989"/>
    </source>
</evidence>
<keyword evidence="2 7" id="KW-0813">Transport</keyword>
<comment type="caution">
    <text evidence="9">The sequence shown here is derived from an EMBL/GenBank/DDBJ whole genome shotgun (WGS) entry which is preliminary data.</text>
</comment>
<protein>
    <submittedName>
        <fullName evidence="9">Carbohydrate ABC transporter permease</fullName>
    </submittedName>
</protein>
<feature type="transmembrane region" description="Helical" evidence="7">
    <location>
        <begin position="140"/>
        <end position="161"/>
    </location>
</feature>
<dbReference type="AlphaFoldDB" id="A0A9D1SE89"/>
<sequence length="293" mass="32484">MKKSKGDYAVSIVVYAFIIGFAIICLIPFLLVLSSSFTDQAALNRNGYELWPEAFSTAAYSLLFSSGTILPAYGVTIFITVVGTVLSMLVTCACAYAISCKSMYYRSTVAMIIYFTMLFNGGLVPTYLWVTKYLGLSDSIWSLILPSLVNAWNLLLMRNFFNSIPEALAESARIDGANDMTILFKIILPVSLPGIATIGLFYALAYWNEWYKALLYIHTEWKYPLQYLIMEIQKNIQFVQQNAAQAGVVTDGLIPAETTQMATAVVTIGPIILLYPFLQKYFVQGLTVGSVKG</sequence>
<dbReference type="SUPFAM" id="SSF161098">
    <property type="entry name" value="MetI-like"/>
    <property type="match status" value="1"/>
</dbReference>
<evidence type="ECO:0000256" key="4">
    <source>
        <dbReference type="ARBA" id="ARBA00022692"/>
    </source>
</evidence>
<dbReference type="Proteomes" id="UP000824109">
    <property type="component" value="Unassembled WGS sequence"/>
</dbReference>
<accession>A0A9D1SE89</accession>
<gene>
    <name evidence="9" type="ORF">IAA61_01250</name>
</gene>
<organism evidence="9 10">
    <name type="scientific">Candidatus Ornithomonoglobus merdipullorum</name>
    <dbReference type="NCBI Taxonomy" id="2840895"/>
    <lineage>
        <taxon>Bacteria</taxon>
        <taxon>Bacillati</taxon>
        <taxon>Bacillota</taxon>
        <taxon>Clostridia</taxon>
        <taxon>Candidatus Ornithomonoglobus</taxon>
    </lineage>
</organism>
<dbReference type="EMBL" id="DVNB01000015">
    <property type="protein sequence ID" value="HIU56422.1"/>
    <property type="molecule type" value="Genomic_DNA"/>
</dbReference>
<evidence type="ECO:0000256" key="2">
    <source>
        <dbReference type="ARBA" id="ARBA00022448"/>
    </source>
</evidence>
<evidence type="ECO:0000256" key="1">
    <source>
        <dbReference type="ARBA" id="ARBA00004651"/>
    </source>
</evidence>
<evidence type="ECO:0000256" key="6">
    <source>
        <dbReference type="ARBA" id="ARBA00023136"/>
    </source>
</evidence>
<evidence type="ECO:0000313" key="9">
    <source>
        <dbReference type="EMBL" id="HIU56422.1"/>
    </source>
</evidence>